<evidence type="ECO:0000313" key="10">
    <source>
        <dbReference type="Proteomes" id="UP000000599"/>
    </source>
</evidence>
<evidence type="ECO:0000256" key="2">
    <source>
        <dbReference type="ARBA" id="ARBA00022692"/>
    </source>
</evidence>
<comment type="similarity">
    <text evidence="5">Belongs to the ATG33 family.</text>
</comment>
<keyword evidence="8" id="KW-0732">Signal</keyword>
<comment type="subcellular location">
    <subcellularLocation>
        <location evidence="1">Membrane</location>
        <topology evidence="1">Multi-pass membrane protein</topology>
    </subcellularLocation>
</comment>
<feature type="signal peptide" evidence="8">
    <location>
        <begin position="1"/>
        <end position="16"/>
    </location>
</feature>
<dbReference type="FunCoup" id="Q6BLZ7">
    <property type="interactions" value="148"/>
</dbReference>
<proteinExistence type="inferred from homology"/>
<gene>
    <name evidence="9" type="ordered locus">DEHA2F09504g</name>
</gene>
<dbReference type="EMBL" id="CR382138">
    <property type="protein sequence ID" value="CAG89115.2"/>
    <property type="molecule type" value="Genomic_DNA"/>
</dbReference>
<evidence type="ECO:0000256" key="6">
    <source>
        <dbReference type="SAM" id="MobiDB-lite"/>
    </source>
</evidence>
<feature type="compositionally biased region" description="Polar residues" evidence="6">
    <location>
        <begin position="129"/>
        <end position="143"/>
    </location>
</feature>
<evidence type="ECO:0000256" key="4">
    <source>
        <dbReference type="ARBA" id="ARBA00023136"/>
    </source>
</evidence>
<dbReference type="OMA" id="HPYLIYA"/>
<dbReference type="GO" id="GO:0005741">
    <property type="term" value="C:mitochondrial outer membrane"/>
    <property type="evidence" value="ECO:0007669"/>
    <property type="project" value="TreeGrafter"/>
</dbReference>
<organism evidence="9 10">
    <name type="scientific">Debaryomyces hansenii (strain ATCC 36239 / CBS 767 / BCRC 21394 / JCM 1990 / NBRC 0083 / IGC 2968)</name>
    <name type="common">Yeast</name>
    <name type="synonym">Torulaspora hansenii</name>
    <dbReference type="NCBI Taxonomy" id="284592"/>
    <lineage>
        <taxon>Eukaryota</taxon>
        <taxon>Fungi</taxon>
        <taxon>Dikarya</taxon>
        <taxon>Ascomycota</taxon>
        <taxon>Saccharomycotina</taxon>
        <taxon>Pichiomycetes</taxon>
        <taxon>Debaryomycetaceae</taxon>
        <taxon>Debaryomyces</taxon>
    </lineage>
</organism>
<feature type="region of interest" description="Disordered" evidence="6">
    <location>
        <begin position="129"/>
        <end position="191"/>
    </location>
</feature>
<dbReference type="RefSeq" id="XP_460774.2">
    <property type="nucleotide sequence ID" value="XM_460774.1"/>
</dbReference>
<dbReference type="GO" id="GO:0000422">
    <property type="term" value="P:autophagy of mitochondrion"/>
    <property type="evidence" value="ECO:0007669"/>
    <property type="project" value="TreeGrafter"/>
</dbReference>
<dbReference type="eggNOG" id="ENOG502S77Q">
    <property type="taxonomic scope" value="Eukaryota"/>
</dbReference>
<evidence type="ECO:0000256" key="8">
    <source>
        <dbReference type="SAM" id="SignalP"/>
    </source>
</evidence>
<keyword evidence="4 7" id="KW-0472">Membrane</keyword>
<sequence>MAGTCIATVKIVGVSSLGLLTSSLTYQTIQGIPALINELNTKVNGLSKSNALASIRNLINFSRIGYISLSGLATAMLTMAFIYSPPSEKHPYLIYSAVGAPLALISMYYRGFGLETKLLRKADHLHTHNANETTKNTENVNDSENVKSDEDSQLGKSYIHVSDEESSSTTSTPTSTIPNSPQTKTVDSLQEELSLEEEVDIALTKKEIVNDLNKVKSNYVVGSSIVGLSFFIATIGLIGDYYIL</sequence>
<feature type="compositionally biased region" description="Low complexity" evidence="6">
    <location>
        <begin position="167"/>
        <end position="183"/>
    </location>
</feature>
<evidence type="ECO:0000256" key="1">
    <source>
        <dbReference type="ARBA" id="ARBA00004141"/>
    </source>
</evidence>
<evidence type="ECO:0000256" key="3">
    <source>
        <dbReference type="ARBA" id="ARBA00022989"/>
    </source>
</evidence>
<dbReference type="OrthoDB" id="5336366at2759"/>
<keyword evidence="10" id="KW-1185">Reference proteome</keyword>
<dbReference type="GO" id="GO:0016236">
    <property type="term" value="P:macroautophagy"/>
    <property type="evidence" value="ECO:0007669"/>
    <property type="project" value="TreeGrafter"/>
</dbReference>
<dbReference type="GeneID" id="2903616"/>
<evidence type="ECO:0000256" key="7">
    <source>
        <dbReference type="SAM" id="Phobius"/>
    </source>
</evidence>
<dbReference type="InParanoid" id="Q6BLZ7"/>
<evidence type="ECO:0000313" key="9">
    <source>
        <dbReference type="EMBL" id="CAG89115.2"/>
    </source>
</evidence>
<feature type="transmembrane region" description="Helical" evidence="7">
    <location>
        <begin position="219"/>
        <end position="243"/>
    </location>
</feature>
<accession>Q6BLZ7</accession>
<keyword evidence="3 7" id="KW-1133">Transmembrane helix</keyword>
<feature type="transmembrane region" description="Helical" evidence="7">
    <location>
        <begin position="92"/>
        <end position="111"/>
    </location>
</feature>
<protein>
    <submittedName>
        <fullName evidence="9">DEHA2F09504p</fullName>
    </submittedName>
</protein>
<keyword evidence="2 7" id="KW-0812">Transmembrane</keyword>
<dbReference type="AlphaFoldDB" id="Q6BLZ7"/>
<evidence type="ECO:0000256" key="5">
    <source>
        <dbReference type="ARBA" id="ARBA00038013"/>
    </source>
</evidence>
<name>Q6BLZ7_DEBHA</name>
<dbReference type="Proteomes" id="UP000000599">
    <property type="component" value="Chromosome F"/>
</dbReference>
<dbReference type="PANTHER" id="PTHR37278:SF1">
    <property type="entry name" value="AUTOPHAGY-RELATED PROTEIN 33-RELATED"/>
    <property type="match status" value="1"/>
</dbReference>
<dbReference type="InterPro" id="IPR051668">
    <property type="entry name" value="ATG33"/>
</dbReference>
<dbReference type="VEuPathDB" id="FungiDB:DEHA2F09504g"/>
<dbReference type="KEGG" id="dha:DEHA2F09504g"/>
<dbReference type="PANTHER" id="PTHR37278">
    <property type="entry name" value="AUTOPHAGY-RELATED PROTEIN 33-RELATED"/>
    <property type="match status" value="1"/>
</dbReference>
<feature type="transmembrane region" description="Helical" evidence="7">
    <location>
        <begin position="64"/>
        <end position="86"/>
    </location>
</feature>
<feature type="chain" id="PRO_5004270961" evidence="8">
    <location>
        <begin position="17"/>
        <end position="244"/>
    </location>
</feature>
<reference evidence="9 10" key="1">
    <citation type="journal article" date="2004" name="Nature">
        <title>Genome evolution in yeasts.</title>
        <authorList>
            <consortium name="Genolevures"/>
            <person name="Dujon B."/>
            <person name="Sherman D."/>
            <person name="Fischer G."/>
            <person name="Durrens P."/>
            <person name="Casaregola S."/>
            <person name="Lafontaine I."/>
            <person name="de Montigny J."/>
            <person name="Marck C."/>
            <person name="Neuveglise C."/>
            <person name="Talla E."/>
            <person name="Goffard N."/>
            <person name="Frangeul L."/>
            <person name="Aigle M."/>
            <person name="Anthouard V."/>
            <person name="Babour A."/>
            <person name="Barbe V."/>
            <person name="Barnay S."/>
            <person name="Blanchin S."/>
            <person name="Beckerich J.M."/>
            <person name="Beyne E."/>
            <person name="Bleykasten C."/>
            <person name="Boisrame A."/>
            <person name="Boyer J."/>
            <person name="Cattolico L."/>
            <person name="Confanioleri F."/>
            <person name="de Daruvar A."/>
            <person name="Despons L."/>
            <person name="Fabre E."/>
            <person name="Fairhead C."/>
            <person name="Ferry-Dumazet H."/>
            <person name="Groppi A."/>
            <person name="Hantraye F."/>
            <person name="Hennequin C."/>
            <person name="Jauniaux N."/>
            <person name="Joyet P."/>
            <person name="Kachouri R."/>
            <person name="Kerrest A."/>
            <person name="Koszul R."/>
            <person name="Lemaire M."/>
            <person name="Lesur I."/>
            <person name="Ma L."/>
            <person name="Muller H."/>
            <person name="Nicaud J.M."/>
            <person name="Nikolski M."/>
            <person name="Oztas S."/>
            <person name="Ozier-Kalogeropoulos O."/>
            <person name="Pellenz S."/>
            <person name="Potier S."/>
            <person name="Richard G.F."/>
            <person name="Straub M.L."/>
            <person name="Suleau A."/>
            <person name="Swennene D."/>
            <person name="Tekaia F."/>
            <person name="Wesolowski-Louvel M."/>
            <person name="Westhof E."/>
            <person name="Wirth B."/>
            <person name="Zeniou-Meyer M."/>
            <person name="Zivanovic I."/>
            <person name="Bolotin-Fukuhara M."/>
            <person name="Thierry A."/>
            <person name="Bouchier C."/>
            <person name="Caudron B."/>
            <person name="Scarpelli C."/>
            <person name="Gaillardin C."/>
            <person name="Weissenbach J."/>
            <person name="Wincker P."/>
            <person name="Souciet J.L."/>
        </authorList>
    </citation>
    <scope>NUCLEOTIDE SEQUENCE [LARGE SCALE GENOMIC DNA]</scope>
    <source>
        <strain evidence="10">ATCC 36239 / CBS 767 / BCRC 21394 / JCM 1990 / NBRC 0083 / IGC 2968</strain>
    </source>
</reference>
<dbReference type="HOGENOM" id="CLU_1137973_0_0_1"/>